<keyword evidence="6" id="KW-1185">Reference proteome</keyword>
<dbReference type="CDD" id="cd02440">
    <property type="entry name" value="AdoMet_MTases"/>
    <property type="match status" value="1"/>
</dbReference>
<dbReference type="Pfam" id="PF13649">
    <property type="entry name" value="Methyltransf_25"/>
    <property type="match status" value="1"/>
</dbReference>
<dbReference type="Proteomes" id="UP001165074">
    <property type="component" value="Unassembled WGS sequence"/>
</dbReference>
<dbReference type="GO" id="GO:0032259">
    <property type="term" value="P:methylation"/>
    <property type="evidence" value="ECO:0007669"/>
    <property type="project" value="UniProtKB-KW"/>
</dbReference>
<evidence type="ECO:0000256" key="3">
    <source>
        <dbReference type="ARBA" id="ARBA00022691"/>
    </source>
</evidence>
<name>A0A9W6RUZ2_9ACTN</name>
<dbReference type="InterPro" id="IPR041698">
    <property type="entry name" value="Methyltransf_25"/>
</dbReference>
<dbReference type="AlphaFoldDB" id="A0A9W6RUZ2"/>
<comment type="caution">
    <text evidence="5">The sequence shown here is derived from an EMBL/GenBank/DDBJ whole genome shotgun (WGS) entry which is preliminary data.</text>
</comment>
<feature type="domain" description="Methyltransferase" evidence="4">
    <location>
        <begin position="72"/>
        <end position="164"/>
    </location>
</feature>
<gene>
    <name evidence="5" type="ORF">Airi02_002670</name>
</gene>
<dbReference type="SUPFAM" id="SSF53335">
    <property type="entry name" value="S-adenosyl-L-methionine-dependent methyltransferases"/>
    <property type="match status" value="1"/>
</dbReference>
<dbReference type="PANTHER" id="PTHR43464">
    <property type="entry name" value="METHYLTRANSFERASE"/>
    <property type="match status" value="1"/>
</dbReference>
<proteinExistence type="predicted"/>
<sequence>MRSHAWLKVNELAQKSSSLKSAPHLSGDSVRDLYDALAVNYDADTRRNDYDVWVAMYQRLISRYGAPGNRLVDLGSGTGKAAIRFAASGYAVTGVDISPEMLRIAQARPGAERVRFAVADLRRLPDLGEFDVAVALGEPFDYLRNEEELGGALRGVANLLAPGGLLVFDINTHGHYERFSRTLSVDEREDMLMIWRGSRPARDGKGADLRVDRFATDDGTTWRRSAELHSWSYFAPPTVSRLLLATGYAELHTYGLFDGELNASVDEQRDRKRIVVARKPEPPR</sequence>
<evidence type="ECO:0000313" key="5">
    <source>
        <dbReference type="EMBL" id="GLY82335.1"/>
    </source>
</evidence>
<dbReference type="Gene3D" id="2.20.130.10">
    <property type="entry name" value="CAC2371-like domains"/>
    <property type="match status" value="1"/>
</dbReference>
<dbReference type="InterPro" id="IPR029063">
    <property type="entry name" value="SAM-dependent_MTases_sf"/>
</dbReference>
<protein>
    <recommendedName>
        <fullName evidence="4">Methyltransferase domain-containing protein</fullName>
    </recommendedName>
</protein>
<dbReference type="Gene3D" id="3.40.50.150">
    <property type="entry name" value="Vaccinia Virus protein VP39"/>
    <property type="match status" value="1"/>
</dbReference>
<keyword evidence="2" id="KW-0808">Transferase</keyword>
<organism evidence="5 6">
    <name type="scientific">Actinoallomurus iriomotensis</name>
    <dbReference type="NCBI Taxonomy" id="478107"/>
    <lineage>
        <taxon>Bacteria</taxon>
        <taxon>Bacillati</taxon>
        <taxon>Actinomycetota</taxon>
        <taxon>Actinomycetes</taxon>
        <taxon>Streptosporangiales</taxon>
        <taxon>Thermomonosporaceae</taxon>
        <taxon>Actinoallomurus</taxon>
    </lineage>
</organism>
<keyword evidence="1" id="KW-0489">Methyltransferase</keyword>
<evidence type="ECO:0000256" key="1">
    <source>
        <dbReference type="ARBA" id="ARBA00022603"/>
    </source>
</evidence>
<accession>A0A9W6RUZ2</accession>
<evidence type="ECO:0000256" key="2">
    <source>
        <dbReference type="ARBA" id="ARBA00022679"/>
    </source>
</evidence>
<evidence type="ECO:0000313" key="6">
    <source>
        <dbReference type="Proteomes" id="UP001165074"/>
    </source>
</evidence>
<dbReference type="PANTHER" id="PTHR43464:SF19">
    <property type="entry name" value="UBIQUINONE BIOSYNTHESIS O-METHYLTRANSFERASE, MITOCHONDRIAL"/>
    <property type="match status" value="1"/>
</dbReference>
<evidence type="ECO:0000259" key="4">
    <source>
        <dbReference type="Pfam" id="PF13649"/>
    </source>
</evidence>
<dbReference type="GO" id="GO:0008168">
    <property type="term" value="F:methyltransferase activity"/>
    <property type="evidence" value="ECO:0007669"/>
    <property type="project" value="UniProtKB-KW"/>
</dbReference>
<reference evidence="5" key="1">
    <citation type="submission" date="2023-03" db="EMBL/GenBank/DDBJ databases">
        <title>Actinoallomurus iriomotensis NBRC 103684.</title>
        <authorList>
            <person name="Ichikawa N."/>
            <person name="Sato H."/>
            <person name="Tonouchi N."/>
        </authorList>
    </citation>
    <scope>NUCLEOTIDE SEQUENCE</scope>
    <source>
        <strain evidence="5">NBRC 103684</strain>
    </source>
</reference>
<keyword evidence="3" id="KW-0949">S-adenosyl-L-methionine</keyword>
<dbReference type="EMBL" id="BSTK01000001">
    <property type="protein sequence ID" value="GLY82335.1"/>
    <property type="molecule type" value="Genomic_DNA"/>
</dbReference>